<dbReference type="EMBL" id="CAICTM010000690">
    <property type="protein sequence ID" value="CAB9515051.1"/>
    <property type="molecule type" value="Genomic_DNA"/>
</dbReference>
<evidence type="ECO:0000256" key="2">
    <source>
        <dbReference type="SAM" id="MobiDB-lite"/>
    </source>
</evidence>
<gene>
    <name evidence="4" type="ORF">SEMRO_691_G187950.1</name>
</gene>
<comment type="caution">
    <text evidence="4">The sequence shown here is derived from an EMBL/GenBank/DDBJ whole genome shotgun (WGS) entry which is preliminary data.</text>
</comment>
<accession>A0A9N8HID1</accession>
<evidence type="ECO:0000313" key="4">
    <source>
        <dbReference type="EMBL" id="CAB9515051.1"/>
    </source>
</evidence>
<dbReference type="OrthoDB" id="18302at2759"/>
<evidence type="ECO:0000256" key="1">
    <source>
        <dbReference type="ARBA" id="ARBA00008306"/>
    </source>
</evidence>
<evidence type="ECO:0000259" key="3">
    <source>
        <dbReference type="Pfam" id="PF02582"/>
    </source>
</evidence>
<dbReference type="GO" id="GO:0005739">
    <property type="term" value="C:mitochondrion"/>
    <property type="evidence" value="ECO:0007669"/>
    <property type="project" value="UniProtKB-ARBA"/>
</dbReference>
<dbReference type="PANTHER" id="PTHR16255">
    <property type="entry name" value="REQUIRED FOR MEIOTIC NUCLEAR DIVISION PROTEIN 1 HOMOLOG"/>
    <property type="match status" value="1"/>
</dbReference>
<dbReference type="Proteomes" id="UP001153069">
    <property type="component" value="Unassembled WGS sequence"/>
</dbReference>
<feature type="region of interest" description="Disordered" evidence="2">
    <location>
        <begin position="1"/>
        <end position="41"/>
    </location>
</feature>
<dbReference type="Pfam" id="PF02582">
    <property type="entry name" value="DUF155"/>
    <property type="match status" value="1"/>
</dbReference>
<feature type="compositionally biased region" description="Polar residues" evidence="2">
    <location>
        <begin position="1"/>
        <end position="17"/>
    </location>
</feature>
<evidence type="ECO:0000313" key="5">
    <source>
        <dbReference type="Proteomes" id="UP001153069"/>
    </source>
</evidence>
<name>A0A9N8HID1_9STRA</name>
<proteinExistence type="inferred from homology"/>
<dbReference type="AlphaFoldDB" id="A0A9N8HID1"/>
<keyword evidence="5" id="KW-1185">Reference proteome</keyword>
<dbReference type="PANTHER" id="PTHR16255:SF6">
    <property type="entry name" value="PROTEIN RETARDED ROOT GROWTH-LIKE"/>
    <property type="match status" value="1"/>
</dbReference>
<reference evidence="4" key="1">
    <citation type="submission" date="2020-06" db="EMBL/GenBank/DDBJ databases">
        <authorList>
            <consortium name="Plant Systems Biology data submission"/>
        </authorList>
    </citation>
    <scope>NUCLEOTIDE SEQUENCE</scope>
    <source>
        <strain evidence="4">D6</strain>
    </source>
</reference>
<sequence length="393" mass="44267">MISPQQLTSNTNITKAATQRIKPRRQPTPVSSEMGRDEFPSLDNEMLPILEQLKTQQPQRQPQTIASQDYERMATPREQFADATVIGEFSSSVETEHELVEAQQGTIAVVEAFYAAKTVDLAPLIVSDMAKDATRRKYNKDNLLIQLSSKSAQSSANPSYVAVYRFGSVIFFNVSPRTQAQMLKTIKKHALEPLANGFEQKDTFGVCIMPDAPGTRVTPEHCIVPNLNMNAVAVISEVMAQSVALESYNEIVDALLEKFAVINSKISTTNRMDLDKQMLFSKIAQNNRIFIDLISKIRIKKRNQIAWDQGEYEVIHSGLTLEFDINDRFELIQFKLDLIQQNSKLFLEVLQHQKSASLEWVIVVLIGFECVLMIAEMSGQGPVMFDYMKALLP</sequence>
<comment type="similarity">
    <text evidence="1">Belongs to the RMD1/sif2 family.</text>
</comment>
<feature type="domain" description="DUF155" evidence="3">
    <location>
        <begin position="161"/>
        <end position="332"/>
    </location>
</feature>
<dbReference type="InterPro" id="IPR051624">
    <property type="entry name" value="RMD1/Sad1-interacting"/>
</dbReference>
<protein>
    <submittedName>
        <fullName evidence="4">Required for meiotic nuclear division 1 homolog (Saccharomyces cerevisiae)</fullName>
    </submittedName>
</protein>
<dbReference type="InterPro" id="IPR003734">
    <property type="entry name" value="DUF155"/>
</dbReference>
<organism evidence="4 5">
    <name type="scientific">Seminavis robusta</name>
    <dbReference type="NCBI Taxonomy" id="568900"/>
    <lineage>
        <taxon>Eukaryota</taxon>
        <taxon>Sar</taxon>
        <taxon>Stramenopiles</taxon>
        <taxon>Ochrophyta</taxon>
        <taxon>Bacillariophyta</taxon>
        <taxon>Bacillariophyceae</taxon>
        <taxon>Bacillariophycidae</taxon>
        <taxon>Naviculales</taxon>
        <taxon>Naviculaceae</taxon>
        <taxon>Seminavis</taxon>
    </lineage>
</organism>